<feature type="compositionally biased region" description="Low complexity" evidence="1">
    <location>
        <begin position="261"/>
        <end position="275"/>
    </location>
</feature>
<name>A0A2S5BIL6_9BASI</name>
<feature type="compositionally biased region" description="Polar residues" evidence="1">
    <location>
        <begin position="316"/>
        <end position="329"/>
    </location>
</feature>
<feature type="region of interest" description="Disordered" evidence="1">
    <location>
        <begin position="562"/>
        <end position="608"/>
    </location>
</feature>
<dbReference type="InterPro" id="IPR036420">
    <property type="entry name" value="BRCT_dom_sf"/>
</dbReference>
<keyword evidence="3" id="KW-1185">Reference proteome</keyword>
<sequence>MVVTRKKYPVVEPPLVRREPTRRAAAAKSKKNQSTTATATRARPNLAPRKTAPRPPSERATTAEADIEDESDDDDDDDESERTPKAKRVDLTATEVESNDDEAVDSDAGNKATAARPASAIKGSETERVSDTEENGSSSSTSDGDSAVVANLLTPQSKKRKNAQAQEDRRRKRQGTVIAETDHELPASRLLGSSRSPEKNPRVYGRKGRVDKGKGKAVESEASDSEDGQPQTGPRQGTDDQDDRDDQDLGTLTVSPRRLTAGSSRARGARPGRAGQSESPLRARPSKSPKSPAQTTASRSQKHGPTRTQRSRDSAESSPANARQPTPRQRTPAAMTPTPAEESDADRILDEDDDEWNEGKATHPPQIFVHANQLARRDGDDDSLWQPDRIWVHEQFVNADKRDEICKFIESHGGEIVDKLKKAEIAVMPPWHATGYEEVFNRVMSKGVFPVAYAWLVESAERSIKEGRPVRLSRLSYAAPRPRRADNRSKRHLRMSVPEKEQFARSYAAWLREEISRNEMLEQMHLKFFDGTRRTTIDGFDAILTEHEKEIRSLARRVNTSRVRGLSEDEEDGGFTTDAGDDAYDDFRRSRNRSRPPLSDSAPRNQLASTTQSNVVDFLTRLSLAYGKSEALISSIFLACGFDTDWTERVLQIVKDFELRVADLMPDEPDYLDAAEATRAEILDQEELLWNPKVDARIRRSKDAALDDIAAELGLDIDEVRERKLHLQRTAQKGIRGWYPDEEGFRRLRDEAIEDVAGMDGDGEGLASLADSDDLEELTVL</sequence>
<accession>A0A2S5BIL6</accession>
<comment type="caution">
    <text evidence="2">The sequence shown here is derived from an EMBL/GenBank/DDBJ whole genome shotgun (WGS) entry which is preliminary data.</text>
</comment>
<evidence type="ECO:0000313" key="3">
    <source>
        <dbReference type="Proteomes" id="UP000237144"/>
    </source>
</evidence>
<feature type="compositionally biased region" description="Acidic residues" evidence="1">
    <location>
        <begin position="568"/>
        <end position="584"/>
    </location>
</feature>
<organism evidence="2 3">
    <name type="scientific">Rhodotorula taiwanensis</name>
    <dbReference type="NCBI Taxonomy" id="741276"/>
    <lineage>
        <taxon>Eukaryota</taxon>
        <taxon>Fungi</taxon>
        <taxon>Dikarya</taxon>
        <taxon>Basidiomycota</taxon>
        <taxon>Pucciniomycotina</taxon>
        <taxon>Microbotryomycetes</taxon>
        <taxon>Sporidiobolales</taxon>
        <taxon>Sporidiobolaceae</taxon>
        <taxon>Rhodotorula</taxon>
    </lineage>
</organism>
<dbReference type="SUPFAM" id="SSF52113">
    <property type="entry name" value="BRCT domain"/>
    <property type="match status" value="1"/>
</dbReference>
<feature type="region of interest" description="Disordered" evidence="1">
    <location>
        <begin position="1"/>
        <end position="346"/>
    </location>
</feature>
<reference evidence="2 3" key="1">
    <citation type="journal article" date="2018" name="Front. Microbiol.">
        <title>Prospects for Fungal Bioremediation of Acidic Radioactive Waste Sites: Characterization and Genome Sequence of Rhodotorula taiwanensis MD1149.</title>
        <authorList>
            <person name="Tkavc R."/>
            <person name="Matrosova V.Y."/>
            <person name="Grichenko O.E."/>
            <person name="Gostincar C."/>
            <person name="Volpe R.P."/>
            <person name="Klimenkova P."/>
            <person name="Gaidamakova E.K."/>
            <person name="Zhou C.E."/>
            <person name="Stewart B.J."/>
            <person name="Lyman M.G."/>
            <person name="Malfatti S.A."/>
            <person name="Rubinfeld B."/>
            <person name="Courtot M."/>
            <person name="Singh J."/>
            <person name="Dalgard C.L."/>
            <person name="Hamilton T."/>
            <person name="Frey K.G."/>
            <person name="Gunde-Cimerman N."/>
            <person name="Dugan L."/>
            <person name="Daly M.J."/>
        </authorList>
    </citation>
    <scope>NUCLEOTIDE SEQUENCE [LARGE SCALE GENOMIC DNA]</scope>
    <source>
        <strain evidence="2 3">MD1149</strain>
    </source>
</reference>
<dbReference type="EMBL" id="PJQD01000002">
    <property type="protein sequence ID" value="POY76612.1"/>
    <property type="molecule type" value="Genomic_DNA"/>
</dbReference>
<evidence type="ECO:0000256" key="1">
    <source>
        <dbReference type="SAM" id="MobiDB-lite"/>
    </source>
</evidence>
<feature type="compositionally biased region" description="Basic and acidic residues" evidence="1">
    <location>
        <begin position="208"/>
        <end position="219"/>
    </location>
</feature>
<dbReference type="OrthoDB" id="2524921at2759"/>
<feature type="compositionally biased region" description="Acidic residues" evidence="1">
    <location>
        <begin position="239"/>
        <end position="248"/>
    </location>
</feature>
<dbReference type="AlphaFoldDB" id="A0A2S5BIL6"/>
<dbReference type="STRING" id="741276.A0A2S5BIL6"/>
<evidence type="ECO:0000313" key="2">
    <source>
        <dbReference type="EMBL" id="POY76612.1"/>
    </source>
</evidence>
<evidence type="ECO:0008006" key="4">
    <source>
        <dbReference type="Google" id="ProtNLM"/>
    </source>
</evidence>
<proteinExistence type="predicted"/>
<feature type="compositionally biased region" description="Basic and acidic residues" evidence="1">
    <location>
        <begin position="81"/>
        <end position="90"/>
    </location>
</feature>
<dbReference type="Proteomes" id="UP000237144">
    <property type="component" value="Unassembled WGS sequence"/>
</dbReference>
<gene>
    <name evidence="2" type="ORF">BMF94_0202</name>
</gene>
<feature type="compositionally biased region" description="Acidic residues" evidence="1">
    <location>
        <begin position="65"/>
        <end position="80"/>
    </location>
</feature>
<feature type="compositionally biased region" description="Low complexity" evidence="1">
    <location>
        <begin position="135"/>
        <end position="146"/>
    </location>
</feature>
<feature type="compositionally biased region" description="Polar residues" evidence="1">
    <location>
        <begin position="288"/>
        <end position="299"/>
    </location>
</feature>
<protein>
    <recommendedName>
        <fullName evidence="4">BRCT domain-containing protein</fullName>
    </recommendedName>
</protein>